<protein>
    <recommendedName>
        <fullName evidence="3">Subtelomeric hrmA-associated cluster protein AFUB-079030/YDR124W-like helical bundle domain-containing protein</fullName>
    </recommendedName>
</protein>
<dbReference type="OrthoDB" id="4330819at2759"/>
<dbReference type="GeneID" id="38126693"/>
<feature type="region of interest" description="Disordered" evidence="2">
    <location>
        <begin position="245"/>
        <end position="329"/>
    </location>
</feature>
<keyword evidence="5" id="KW-1185">Reference proteome</keyword>
<dbReference type="VEuPathDB" id="FungiDB:CDV56_104719"/>
<feature type="region of interest" description="Disordered" evidence="2">
    <location>
        <begin position="1"/>
        <end position="31"/>
    </location>
</feature>
<evidence type="ECO:0000256" key="1">
    <source>
        <dbReference type="SAM" id="Coils"/>
    </source>
</evidence>
<dbReference type="RefSeq" id="XP_026612089.1">
    <property type="nucleotide sequence ID" value="XM_026758338.1"/>
</dbReference>
<reference evidence="4" key="1">
    <citation type="submission" date="2018-08" db="EMBL/GenBank/DDBJ databases">
        <title>Draft genome sequence of azole-resistant Aspergillus thermomutatus (Neosartorya pseudofischeri) strain HMR AF 39, isolated from a human nasal aspirate.</title>
        <authorList>
            <person name="Parent-Michaud M."/>
            <person name="Dufresne P.J."/>
            <person name="Fournier E."/>
            <person name="Martineau C."/>
            <person name="Moreira S."/>
            <person name="Perkins V."/>
            <person name="De Repentigny L."/>
            <person name="Dufresne S.F."/>
        </authorList>
    </citation>
    <scope>NUCLEOTIDE SEQUENCE [LARGE SCALE GENOMIC DNA]</scope>
    <source>
        <strain evidence="4">HMR AF 39</strain>
    </source>
</reference>
<evidence type="ECO:0000259" key="3">
    <source>
        <dbReference type="Pfam" id="PF11001"/>
    </source>
</evidence>
<dbReference type="PANTHER" id="PTHR36102:SF1">
    <property type="entry name" value="YDR124W-LIKE HELICAL BUNDLE DOMAIN-CONTAINING PROTEIN"/>
    <property type="match status" value="1"/>
</dbReference>
<evidence type="ECO:0000313" key="4">
    <source>
        <dbReference type="EMBL" id="RHZ48752.1"/>
    </source>
</evidence>
<accession>A0A397GCJ6</accession>
<dbReference type="InterPro" id="IPR047092">
    <property type="entry name" value="AFUB_07903/YDR124W-like_hel"/>
</dbReference>
<gene>
    <name evidence="4" type="ORF">CDV56_104719</name>
</gene>
<dbReference type="PANTHER" id="PTHR36102">
    <property type="entry name" value="CHROMOSOME 10, WHOLE GENOME SHOTGUN SEQUENCE"/>
    <property type="match status" value="1"/>
</dbReference>
<feature type="domain" description="Subtelomeric hrmA-associated cluster protein AFUB-079030/YDR124W-like helical bundle" evidence="3">
    <location>
        <begin position="87"/>
        <end position="208"/>
    </location>
</feature>
<dbReference type="Proteomes" id="UP000215305">
    <property type="component" value="Unassembled WGS sequence"/>
</dbReference>
<evidence type="ECO:0000256" key="2">
    <source>
        <dbReference type="SAM" id="MobiDB-lite"/>
    </source>
</evidence>
<feature type="compositionally biased region" description="Low complexity" evidence="2">
    <location>
        <begin position="305"/>
        <end position="329"/>
    </location>
</feature>
<dbReference type="AlphaFoldDB" id="A0A397GCJ6"/>
<keyword evidence="1" id="KW-0175">Coiled coil</keyword>
<evidence type="ECO:0000313" key="5">
    <source>
        <dbReference type="Proteomes" id="UP000215305"/>
    </source>
</evidence>
<name>A0A397GCJ6_ASPTH</name>
<feature type="compositionally biased region" description="Polar residues" evidence="2">
    <location>
        <begin position="1"/>
        <end position="15"/>
    </location>
</feature>
<dbReference type="InterPro" id="IPR021264">
    <property type="entry name" value="AFUB_079030/YDR124W-like"/>
</dbReference>
<organism evidence="4 5">
    <name type="scientific">Aspergillus thermomutatus</name>
    <name type="common">Neosartorya pseudofischeri</name>
    <dbReference type="NCBI Taxonomy" id="41047"/>
    <lineage>
        <taxon>Eukaryota</taxon>
        <taxon>Fungi</taxon>
        <taxon>Dikarya</taxon>
        <taxon>Ascomycota</taxon>
        <taxon>Pezizomycotina</taxon>
        <taxon>Eurotiomycetes</taxon>
        <taxon>Eurotiomycetidae</taxon>
        <taxon>Eurotiales</taxon>
        <taxon>Aspergillaceae</taxon>
        <taxon>Aspergillus</taxon>
        <taxon>Aspergillus subgen. Fumigati</taxon>
    </lineage>
</organism>
<dbReference type="STRING" id="41047.A0A397GCJ6"/>
<comment type="caution">
    <text evidence="4">The sequence shown here is derived from an EMBL/GenBank/DDBJ whole genome shotgun (WGS) entry which is preliminary data.</text>
</comment>
<dbReference type="Pfam" id="PF11001">
    <property type="entry name" value="AFUB_07903_YDR124W_hel"/>
    <property type="match status" value="1"/>
</dbReference>
<feature type="coiled-coil region" evidence="1">
    <location>
        <begin position="380"/>
        <end position="407"/>
    </location>
</feature>
<sequence>MATNNSSTQVQGSTKRSSHENPFTKLENMDKDGAVKATGSDLVKGTHSWFIQDLCERFQDILPAKRCRASVDDSDKQKAAVDVLPECSNTQQVTDYYWQTFSSILQGDIRRIGQAWIGLIEPNKPNIHPYNRGANAKPKWWPDGVRHESPHHLHTNERVPLLIHILRMSGKGKITCVELQEAAVQKTAVSKTQARTLKILNEIIAMRKNEEKGETRCDNDSITATGAQDEKLNCGLIQVSRLASDEGRGVSSVGSPKGQIEEIFPSSPSGKYSPGFPSSYPSTSEAPANPMYYHGSPEDQIEEISPTSPSGKSSPGFTPSSYPSTSETPANLMYYRGSQYQTPYPVSQSINFRARVEACKQLHDAYRDRLAENDFDDQGRTWLERRLQSIVRELDNLQNSVQGLLAQDAKDKGIGDMILAEVQLEDPSNGYAPAYLSHRPAGAVLVDLAVLPEHTATVRSKYLPVNFSPFSGDDPLVCSQPGDDIDLKRALAFRRVLSRYDKAQRIRQSRGQIPGSENELISNWFSSDDKTVHPDGAILVDLAVHKEGVRRVLRKYGVIDFVPMSNEDPVVLSQPGDIMEDKQIAAYEDMLESWNGESTVGPSSELSRGGKSRLFPITHPWEIIKKLDLGDVVREAVPLENQISPQESVQVDLAVEPSGISRVRDLCSGSRIPEIE</sequence>
<proteinExistence type="predicted"/>
<dbReference type="EMBL" id="NKHU02000191">
    <property type="protein sequence ID" value="RHZ48752.1"/>
    <property type="molecule type" value="Genomic_DNA"/>
</dbReference>